<protein>
    <recommendedName>
        <fullName evidence="1">Transglutaminase-like domain-containing protein</fullName>
    </recommendedName>
</protein>
<reference evidence="2" key="1">
    <citation type="journal article" date="2014" name="Int. J. Syst. Evol. Microbiol.">
        <title>Complete genome sequence of Corynebacterium casei LMG S-19264T (=DSM 44701T), isolated from a smear-ripened cheese.</title>
        <authorList>
            <consortium name="US DOE Joint Genome Institute (JGI-PGF)"/>
            <person name="Walter F."/>
            <person name="Albersmeier A."/>
            <person name="Kalinowski J."/>
            <person name="Ruckert C."/>
        </authorList>
    </citation>
    <scope>NUCLEOTIDE SEQUENCE</scope>
    <source>
        <strain evidence="2">KCTC 32182</strain>
    </source>
</reference>
<gene>
    <name evidence="2" type="ORF">GCM10011289_28180</name>
</gene>
<dbReference type="EMBL" id="BMYX01000017">
    <property type="protein sequence ID" value="GGY22667.1"/>
    <property type="molecule type" value="Genomic_DNA"/>
</dbReference>
<proteinExistence type="predicted"/>
<comment type="caution">
    <text evidence="2">The sequence shown here is derived from an EMBL/GenBank/DDBJ whole genome shotgun (WGS) entry which is preliminary data.</text>
</comment>
<dbReference type="InterPro" id="IPR038765">
    <property type="entry name" value="Papain-like_cys_pep_sf"/>
</dbReference>
<dbReference type="Proteomes" id="UP000645257">
    <property type="component" value="Unassembled WGS sequence"/>
</dbReference>
<accession>A0A918P6I5</accession>
<dbReference type="AlphaFoldDB" id="A0A918P6I5"/>
<dbReference type="InterPro" id="IPR002931">
    <property type="entry name" value="Transglutaminase-like"/>
</dbReference>
<reference evidence="2" key="2">
    <citation type="submission" date="2020-09" db="EMBL/GenBank/DDBJ databases">
        <authorList>
            <person name="Sun Q."/>
            <person name="Kim S."/>
        </authorList>
    </citation>
    <scope>NUCLEOTIDE SEQUENCE</scope>
    <source>
        <strain evidence="2">KCTC 32182</strain>
    </source>
</reference>
<name>A0A918P6I5_9NEIS</name>
<dbReference type="SUPFAM" id="SSF54001">
    <property type="entry name" value="Cysteine proteinases"/>
    <property type="match status" value="1"/>
</dbReference>
<dbReference type="Pfam" id="PF01841">
    <property type="entry name" value="Transglut_core"/>
    <property type="match status" value="1"/>
</dbReference>
<evidence type="ECO:0000313" key="2">
    <source>
        <dbReference type="EMBL" id="GGY22667.1"/>
    </source>
</evidence>
<keyword evidence="3" id="KW-1185">Reference proteome</keyword>
<sequence length="233" mass="26130">MTHSRDMHDPKTIRDVLAHLAAQADSDRELMIAAHDFVRDSIRFGFTARFDDVTPQMTLERRLGHCNPQADLLRAMLAEAGFEARLKFVGLDKRLLRGATAEPVYRLLPAHVSHALLEVRGEGGWIELDSYIFPPDMLRRRRARLAQAGLPCGFGTFEGASPVWDGDSPAYSQAAPAYVLPDSCAVYRSLAEFVREGGGDNRLLGVPFWRWMWPLRMWPASRLVEGVLNASRA</sequence>
<dbReference type="RefSeq" id="WP_189535408.1">
    <property type="nucleotide sequence ID" value="NZ_BMYX01000017.1"/>
</dbReference>
<feature type="domain" description="Transglutaminase-like" evidence="1">
    <location>
        <begin position="19"/>
        <end position="129"/>
    </location>
</feature>
<evidence type="ECO:0000313" key="3">
    <source>
        <dbReference type="Proteomes" id="UP000645257"/>
    </source>
</evidence>
<organism evidence="2 3">
    <name type="scientific">Paludibacterium paludis</name>
    <dbReference type="NCBI Taxonomy" id="1225769"/>
    <lineage>
        <taxon>Bacteria</taxon>
        <taxon>Pseudomonadati</taxon>
        <taxon>Pseudomonadota</taxon>
        <taxon>Betaproteobacteria</taxon>
        <taxon>Neisseriales</taxon>
        <taxon>Chromobacteriaceae</taxon>
        <taxon>Paludibacterium</taxon>
    </lineage>
</organism>
<dbReference type="Gene3D" id="3.10.620.30">
    <property type="match status" value="1"/>
</dbReference>
<evidence type="ECO:0000259" key="1">
    <source>
        <dbReference type="Pfam" id="PF01841"/>
    </source>
</evidence>